<keyword evidence="1 2" id="KW-0694">RNA-binding</keyword>
<dbReference type="InterPro" id="IPR052462">
    <property type="entry name" value="SLIRP/GR-RBP-like"/>
</dbReference>
<evidence type="ECO:0000256" key="1">
    <source>
        <dbReference type="ARBA" id="ARBA00022884"/>
    </source>
</evidence>
<evidence type="ECO:0000259" key="4">
    <source>
        <dbReference type="PROSITE" id="PS50102"/>
    </source>
</evidence>
<dbReference type="InterPro" id="IPR034203">
    <property type="entry name" value="RBM45_RRM1"/>
</dbReference>
<dbReference type="Pfam" id="PF00076">
    <property type="entry name" value="RRM_1"/>
    <property type="match status" value="2"/>
</dbReference>
<dbReference type="InterPro" id="IPR034208">
    <property type="entry name" value="RBM45_RRM4"/>
</dbReference>
<dbReference type="STRING" id="7102.A0A2A4JV65"/>
<feature type="region of interest" description="Disordered" evidence="3">
    <location>
        <begin position="1"/>
        <end position="20"/>
    </location>
</feature>
<dbReference type="InterPro" id="IPR035979">
    <property type="entry name" value="RBD_domain_sf"/>
</dbReference>
<evidence type="ECO:0000256" key="2">
    <source>
        <dbReference type="PROSITE-ProRule" id="PRU00176"/>
    </source>
</evidence>
<dbReference type="Gene3D" id="3.30.70.330">
    <property type="match status" value="3"/>
</dbReference>
<dbReference type="InterPro" id="IPR012677">
    <property type="entry name" value="Nucleotide-bd_a/b_plait_sf"/>
</dbReference>
<gene>
    <name evidence="5" type="ORF">B5V51_11112</name>
</gene>
<proteinExistence type="predicted"/>
<dbReference type="InterPro" id="IPR000504">
    <property type="entry name" value="RRM_dom"/>
</dbReference>
<feature type="domain" description="RRM" evidence="4">
    <location>
        <begin position="20"/>
        <end position="99"/>
    </location>
</feature>
<dbReference type="PANTHER" id="PTHR48027">
    <property type="entry name" value="HETEROGENEOUS NUCLEAR RIBONUCLEOPROTEIN 87F-RELATED"/>
    <property type="match status" value="1"/>
</dbReference>
<dbReference type="AlphaFoldDB" id="A0A2A4JV65"/>
<dbReference type="SUPFAM" id="SSF54928">
    <property type="entry name" value="RNA-binding domain, RBD"/>
    <property type="match status" value="2"/>
</dbReference>
<evidence type="ECO:0000256" key="3">
    <source>
        <dbReference type="SAM" id="MobiDB-lite"/>
    </source>
</evidence>
<dbReference type="GO" id="GO:0003723">
    <property type="term" value="F:RNA binding"/>
    <property type="evidence" value="ECO:0007669"/>
    <property type="project" value="UniProtKB-UniRule"/>
</dbReference>
<dbReference type="CDD" id="cd12369">
    <property type="entry name" value="RRM4_RBM45"/>
    <property type="match status" value="1"/>
</dbReference>
<evidence type="ECO:0000313" key="5">
    <source>
        <dbReference type="EMBL" id="PCG75699.1"/>
    </source>
</evidence>
<dbReference type="SMART" id="SM00360">
    <property type="entry name" value="RRM"/>
    <property type="match status" value="4"/>
</dbReference>
<comment type="caution">
    <text evidence="5">The sequence shown here is derived from an EMBL/GenBank/DDBJ whole genome shotgun (WGS) entry which is preliminary data.</text>
</comment>
<feature type="domain" description="RRM" evidence="4">
    <location>
        <begin position="407"/>
        <end position="463"/>
    </location>
</feature>
<name>A0A2A4JV65_HELVI</name>
<protein>
    <recommendedName>
        <fullName evidence="4">RRM domain-containing protein</fullName>
    </recommendedName>
</protein>
<dbReference type="CDD" id="cd12366">
    <property type="entry name" value="RRM1_RBM45"/>
    <property type="match status" value="1"/>
</dbReference>
<accession>A0A2A4JV65</accession>
<reference evidence="5" key="1">
    <citation type="submission" date="2017-09" db="EMBL/GenBank/DDBJ databases">
        <title>Contemporary evolution of a Lepidopteran species, Heliothis virescens, in response to modern agricultural practices.</title>
        <authorList>
            <person name="Fritz M.L."/>
            <person name="Deyonke A.M."/>
            <person name="Papanicolaou A."/>
            <person name="Micinski S."/>
            <person name="Westbrook J."/>
            <person name="Gould F."/>
        </authorList>
    </citation>
    <scope>NUCLEOTIDE SEQUENCE [LARGE SCALE GENOMIC DNA]</scope>
    <source>
        <strain evidence="5">HvINT-</strain>
        <tissue evidence="5">Whole body</tissue>
    </source>
</reference>
<dbReference type="PROSITE" id="PS50102">
    <property type="entry name" value="RRM"/>
    <property type="match status" value="3"/>
</dbReference>
<sequence>MNNYGPKRNDENSEDTPPHSRLFIVCERRFNEEDFREAFSKFGTIEDIRMPRNHQTGQPKGVVFLKFSKTSEAARALEAMHMTSLKGSNRSLKVMVATSRSDIHTDDNRDDKYKRLFITIPYVSTEDEIQEAFGTYGFVRSVNIQRNRTTGESKGFAYVTFSKFSEAAVAYEECDRKYRAIFALPKGSNSKRTESAFESSINDLANNPSSSSCSTDLMSLMRTTPKGYTTVNFMCSPTLSQMHVETLFDLIPGLVDCQYHVDMMRPCGKGIASYSNPICAAYAVEKLNEFEYPPGMKVYVKPDKSRTEMHNHYNRLSTVSYNLRNAMNSANTSSPDLAKLTEAIAEASKLLKMATKGIEDDHTPDVNDLNYCSVKLPPPKPLADIDSPVAKRCFLVCKPQPPPLTVLRDIFCRFGDLINVYTLPNKTVGYARYATVNAADEAIKVLHGAEVCGVRMKVLEAEDESQAKKRRFDTEKDKQVD</sequence>
<dbReference type="EMBL" id="NWSH01000550">
    <property type="protein sequence ID" value="PCG75699.1"/>
    <property type="molecule type" value="Genomic_DNA"/>
</dbReference>
<feature type="domain" description="RRM" evidence="4">
    <location>
        <begin position="113"/>
        <end position="181"/>
    </location>
</feature>
<organism evidence="5">
    <name type="scientific">Heliothis virescens</name>
    <name type="common">Tobacco budworm moth</name>
    <dbReference type="NCBI Taxonomy" id="7102"/>
    <lineage>
        <taxon>Eukaryota</taxon>
        <taxon>Metazoa</taxon>
        <taxon>Ecdysozoa</taxon>
        <taxon>Arthropoda</taxon>
        <taxon>Hexapoda</taxon>
        <taxon>Insecta</taxon>
        <taxon>Pterygota</taxon>
        <taxon>Neoptera</taxon>
        <taxon>Endopterygota</taxon>
        <taxon>Lepidoptera</taxon>
        <taxon>Glossata</taxon>
        <taxon>Ditrysia</taxon>
        <taxon>Noctuoidea</taxon>
        <taxon>Noctuidae</taxon>
        <taxon>Heliothinae</taxon>
        <taxon>Heliothis</taxon>
    </lineage>
</organism>